<sequence length="91" mass="9438">MFSRRDIWIGLALVVAIVGVYLGSLALAPTGAEFLGSDAAAGELTGGVPWLEPLFRPGSPELESGLFALQAGLGGILLGFVLGRLTARRRS</sequence>
<protein>
    <submittedName>
        <fullName evidence="1">Uncharacterized protein</fullName>
    </submittedName>
</protein>
<evidence type="ECO:0000313" key="1">
    <source>
        <dbReference type="EMBL" id="OCL33841.1"/>
    </source>
</evidence>
<evidence type="ECO:0000313" key="2">
    <source>
        <dbReference type="Proteomes" id="UP000093501"/>
    </source>
</evidence>
<proteinExistence type="predicted"/>
<dbReference type="InterPro" id="IPR003705">
    <property type="entry name" value="CbiN"/>
</dbReference>
<comment type="caution">
    <text evidence="1">The sequence shown here is derived from an EMBL/GenBank/DDBJ whole genome shotgun (WGS) entry which is preliminary data.</text>
</comment>
<reference evidence="2" key="1">
    <citation type="submission" date="2016-07" db="EMBL/GenBank/DDBJ databases">
        <authorList>
            <person name="Florea S."/>
            <person name="Webb J.S."/>
            <person name="Jaromczyk J."/>
            <person name="Schardl C.L."/>
        </authorList>
    </citation>
    <scope>NUCLEOTIDE SEQUENCE [LARGE SCALE GENOMIC DNA]</scope>
    <source>
        <strain evidence="2">IPBSL-7</strain>
    </source>
</reference>
<dbReference type="RefSeq" id="WP_068751599.1">
    <property type="nucleotide sequence ID" value="NZ_LR214441.1"/>
</dbReference>
<dbReference type="Proteomes" id="UP000093501">
    <property type="component" value="Unassembled WGS sequence"/>
</dbReference>
<keyword evidence="2" id="KW-1185">Reference proteome</keyword>
<name>A0A1C0AM24_9ACTN</name>
<dbReference type="GO" id="GO:0009236">
    <property type="term" value="P:cobalamin biosynthetic process"/>
    <property type="evidence" value="ECO:0007669"/>
    <property type="project" value="InterPro"/>
</dbReference>
<dbReference type="EMBL" id="MBQD01000021">
    <property type="protein sequence ID" value="OCL33841.1"/>
    <property type="molecule type" value="Genomic_DNA"/>
</dbReference>
<gene>
    <name evidence="1" type="ORF">BCR15_04195</name>
</gene>
<accession>A0A1C0AM24</accession>
<dbReference type="GO" id="GO:0015087">
    <property type="term" value="F:cobalt ion transmembrane transporter activity"/>
    <property type="evidence" value="ECO:0007669"/>
    <property type="project" value="InterPro"/>
</dbReference>
<dbReference type="PANTHER" id="PTHR38662:SF1">
    <property type="entry name" value="COBALT TRANSPORT PROTEIN CBIN"/>
    <property type="match status" value="1"/>
</dbReference>
<dbReference type="Pfam" id="PF02553">
    <property type="entry name" value="CbiN"/>
    <property type="match status" value="1"/>
</dbReference>
<dbReference type="GO" id="GO:0016020">
    <property type="term" value="C:membrane"/>
    <property type="evidence" value="ECO:0007669"/>
    <property type="project" value="InterPro"/>
</dbReference>
<dbReference type="PANTHER" id="PTHR38662">
    <property type="entry name" value="COBALT TRANSPORT PROTEIN CBIN"/>
    <property type="match status" value="1"/>
</dbReference>
<organism evidence="1 2">
    <name type="scientific">Tessaracoccus lapidicaptus</name>
    <dbReference type="NCBI Taxonomy" id="1427523"/>
    <lineage>
        <taxon>Bacteria</taxon>
        <taxon>Bacillati</taxon>
        <taxon>Actinomycetota</taxon>
        <taxon>Actinomycetes</taxon>
        <taxon>Propionibacteriales</taxon>
        <taxon>Propionibacteriaceae</taxon>
        <taxon>Tessaracoccus</taxon>
    </lineage>
</organism>
<dbReference type="AlphaFoldDB" id="A0A1C0AM24"/>